<dbReference type="SMART" id="SM00797">
    <property type="entry name" value="AHS2"/>
    <property type="match status" value="1"/>
</dbReference>
<dbReference type="SUPFAM" id="SSF50891">
    <property type="entry name" value="Cyclophilin-like"/>
    <property type="match status" value="1"/>
</dbReference>
<dbReference type="Proteomes" id="UP000008914">
    <property type="component" value="Chromosome"/>
</dbReference>
<protein>
    <submittedName>
        <fullName evidence="5">Urea amidolyase related protein</fullName>
    </submittedName>
</protein>
<evidence type="ECO:0000256" key="1">
    <source>
        <dbReference type="ARBA" id="ARBA00022741"/>
    </source>
</evidence>
<evidence type="ECO:0000256" key="2">
    <source>
        <dbReference type="ARBA" id="ARBA00022801"/>
    </source>
</evidence>
<dbReference type="GO" id="GO:0005524">
    <property type="term" value="F:ATP binding"/>
    <property type="evidence" value="ECO:0007669"/>
    <property type="project" value="UniProtKB-KW"/>
</dbReference>
<evidence type="ECO:0000313" key="6">
    <source>
        <dbReference type="Proteomes" id="UP000008914"/>
    </source>
</evidence>
<gene>
    <name evidence="5" type="ordered locus">Intca_0822</name>
</gene>
<evidence type="ECO:0000256" key="3">
    <source>
        <dbReference type="ARBA" id="ARBA00022840"/>
    </source>
</evidence>
<proteinExistence type="predicted"/>
<evidence type="ECO:0000259" key="4">
    <source>
        <dbReference type="SMART" id="SM00797"/>
    </source>
</evidence>
<feature type="domain" description="Carboxyltransferase" evidence="4">
    <location>
        <begin position="26"/>
        <end position="295"/>
    </location>
</feature>
<dbReference type="PANTHER" id="PTHR43309">
    <property type="entry name" value="5-OXOPROLINASE SUBUNIT C"/>
    <property type="match status" value="1"/>
</dbReference>
<keyword evidence="2" id="KW-0378">Hydrolase</keyword>
<dbReference type="eggNOG" id="COG1984">
    <property type="taxonomic scope" value="Bacteria"/>
</dbReference>
<dbReference type="InterPro" id="IPR029000">
    <property type="entry name" value="Cyclophilin-like_dom_sf"/>
</dbReference>
<dbReference type="AlphaFoldDB" id="E6SBM3"/>
<keyword evidence="3" id="KW-0067">ATP-binding</keyword>
<dbReference type="InterPro" id="IPR052708">
    <property type="entry name" value="PxpC"/>
</dbReference>
<dbReference type="KEGG" id="ica:Intca_0822"/>
<dbReference type="NCBIfam" id="TIGR00724">
    <property type="entry name" value="urea_amlyse_rel"/>
    <property type="match status" value="1"/>
</dbReference>
<dbReference type="EMBL" id="CP002343">
    <property type="protein sequence ID" value="ADU47354.1"/>
    <property type="molecule type" value="Genomic_DNA"/>
</dbReference>
<keyword evidence="6" id="KW-1185">Reference proteome</keyword>
<sequence length="297" mass="31529">MTRHIEIIEPGPLTLVEDLGRVGHLAVGVGRAGAADVGSYRLGGRLVGNVDGAAALEVTFGGLRLRAHGEVVVCLTGAPSPADVDGRVQAHATPFTLRDGQVLSLRMPLSGLRTYVTFRGGLAVPTVLGSASTDTMSGLGPEPVRAGQVFGIGQRTEGLPHVDHAAVAPPPSGTVELAVLPGPRRDWFAEPERLAQAEWIVSGRSDRKGLRLDGEPIERHTEWRDIELPSEGMVRGAIQVPPSGLPVLFLNDHPVTGGYPVIGVVRSAHVDRAAQLQPGQPVRFRWESLHPHRAFPS</sequence>
<dbReference type="PANTHER" id="PTHR43309:SF3">
    <property type="entry name" value="5-OXOPROLINASE SUBUNIT C"/>
    <property type="match status" value="1"/>
</dbReference>
<dbReference type="Pfam" id="PF02626">
    <property type="entry name" value="CT_A_B"/>
    <property type="match status" value="1"/>
</dbReference>
<organism evidence="5 6">
    <name type="scientific">Intrasporangium calvum (strain ATCC 23552 / DSM 43043 / JCM 3097 / NBRC 12989 / NCIMB 10167 / NRRL B-3866 / 7 KIP)</name>
    <dbReference type="NCBI Taxonomy" id="710696"/>
    <lineage>
        <taxon>Bacteria</taxon>
        <taxon>Bacillati</taxon>
        <taxon>Actinomycetota</taxon>
        <taxon>Actinomycetes</taxon>
        <taxon>Micrococcales</taxon>
        <taxon>Intrasporangiaceae</taxon>
        <taxon>Intrasporangium</taxon>
    </lineage>
</organism>
<dbReference type="GO" id="GO:0016787">
    <property type="term" value="F:hydrolase activity"/>
    <property type="evidence" value="ECO:0007669"/>
    <property type="project" value="UniProtKB-KW"/>
</dbReference>
<reference evidence="5 6" key="1">
    <citation type="journal article" date="2010" name="Stand. Genomic Sci.">
        <title>Complete genome sequence of Intrasporangium calvum type strain (7 KIP).</title>
        <authorList>
            <person name="Del Rio T.G."/>
            <person name="Chertkov O."/>
            <person name="Yasawong M."/>
            <person name="Lucas S."/>
            <person name="Deshpande S."/>
            <person name="Cheng J.F."/>
            <person name="Detter C."/>
            <person name="Tapia R."/>
            <person name="Han C."/>
            <person name="Goodwin L."/>
            <person name="Pitluck S."/>
            <person name="Liolios K."/>
            <person name="Ivanova N."/>
            <person name="Mavromatis K."/>
            <person name="Pati A."/>
            <person name="Chen A."/>
            <person name="Palaniappan K."/>
            <person name="Land M."/>
            <person name="Hauser L."/>
            <person name="Chang Y.J."/>
            <person name="Jeffries C.D."/>
            <person name="Rohde M."/>
            <person name="Pukall R."/>
            <person name="Sikorski J."/>
            <person name="Goker M."/>
            <person name="Woyke T."/>
            <person name="Bristow J."/>
            <person name="Eisen J.A."/>
            <person name="Markowitz V."/>
            <person name="Hugenholtz P."/>
            <person name="Kyrpides N.C."/>
            <person name="Klenk H.P."/>
            <person name="Lapidus A."/>
        </authorList>
    </citation>
    <scope>NUCLEOTIDE SEQUENCE [LARGE SCALE GENOMIC DNA]</scope>
    <source>
        <strain evidence="6">ATCC 23552 / DSM 43043 / JCM 3097 / NBRC 12989 / 7 KIP</strain>
    </source>
</reference>
<dbReference type="InterPro" id="IPR003778">
    <property type="entry name" value="CT_A_B"/>
</dbReference>
<dbReference type="STRING" id="710696.Intca_0822"/>
<dbReference type="Gene3D" id="2.40.100.10">
    <property type="entry name" value="Cyclophilin-like"/>
    <property type="match status" value="1"/>
</dbReference>
<dbReference type="HOGENOM" id="CLU_028967_0_3_11"/>
<accession>E6SBM3</accession>
<dbReference type="OrthoDB" id="9768696at2"/>
<name>E6SBM3_INTC7</name>
<keyword evidence="1" id="KW-0547">Nucleotide-binding</keyword>
<evidence type="ECO:0000313" key="5">
    <source>
        <dbReference type="EMBL" id="ADU47354.1"/>
    </source>
</evidence>
<dbReference type="RefSeq" id="WP_013491673.1">
    <property type="nucleotide sequence ID" value="NC_014830.1"/>
</dbReference>